<dbReference type="PRINTS" id="PR00722">
    <property type="entry name" value="CHYMOTRYPSIN"/>
</dbReference>
<keyword evidence="3" id="KW-0399">Innate immunity</keyword>
<dbReference type="SMART" id="SM00020">
    <property type="entry name" value="Tryp_SPc"/>
    <property type="match status" value="1"/>
</dbReference>
<dbReference type="GO" id="GO:0045087">
    <property type="term" value="P:innate immune response"/>
    <property type="evidence" value="ECO:0007669"/>
    <property type="project" value="UniProtKB-KW"/>
</dbReference>
<dbReference type="AlphaFoldDB" id="A0A4Y0BV36"/>
<protein>
    <recommendedName>
        <fullName evidence="10">Peptidase S1 domain-containing protein</fullName>
    </recommendedName>
</protein>
<dbReference type="SUPFAM" id="SSF50494">
    <property type="entry name" value="Trypsin-like serine proteases"/>
    <property type="match status" value="1"/>
</dbReference>
<feature type="chain" id="PRO_5021204268" description="Peptidase S1 domain-containing protein" evidence="9">
    <location>
        <begin position="21"/>
        <end position="354"/>
    </location>
</feature>
<evidence type="ECO:0000256" key="4">
    <source>
        <dbReference type="ARBA" id="ARBA00022729"/>
    </source>
</evidence>
<comment type="similarity">
    <text evidence="8">Belongs to the peptidase S1 family. CLIP subfamily.</text>
</comment>
<dbReference type="VEuPathDB" id="VectorBase:AFUN2_002201"/>
<feature type="domain" description="Peptidase S1" evidence="10">
    <location>
        <begin position="108"/>
        <end position="351"/>
    </location>
</feature>
<keyword evidence="2" id="KW-0964">Secreted</keyword>
<dbReference type="GO" id="GO:0006508">
    <property type="term" value="P:proteolysis"/>
    <property type="evidence" value="ECO:0007669"/>
    <property type="project" value="InterPro"/>
</dbReference>
<evidence type="ECO:0000256" key="8">
    <source>
        <dbReference type="ARBA" id="ARBA00024195"/>
    </source>
</evidence>
<evidence type="ECO:0000313" key="11">
    <source>
        <dbReference type="EnsemblMetazoa" id="AFUN021726-PA"/>
    </source>
</evidence>
<dbReference type="FunFam" id="2.40.10.10:FF:000028">
    <property type="entry name" value="Serine protease easter"/>
    <property type="match status" value="1"/>
</dbReference>
<keyword evidence="7" id="KW-0325">Glycoprotein</keyword>
<dbReference type="GO" id="GO:0005576">
    <property type="term" value="C:extracellular region"/>
    <property type="evidence" value="ECO:0007669"/>
    <property type="project" value="UniProtKB-SubCell"/>
</dbReference>
<sequence>MHCWGFLLVICSCMIISSVANVDAGDFQECPGGFWMLEDLCPNGMYNESYAQSKGLITPRLGVTVGGKEVCCTNKTQLHKSVDRDNERTTVSNERAMEYECGLNNPHGIGNQSKLDHTYAKSGEYPWVVLILQQGTMTTVCQGTLIHPRFVLTTAHHFEPNDSFVARFGEWDYNQEINALPKQNIDIENIIVHPEYVSKGLRNDIALARLKRNVLYDAHIRPICLPGPNDLFDGQQCTSAGWGRMQDLEFASVLKRVDLPVIPRQECKQLFARTILGPFFRLHKSVLCAGAMKDQDMCDGDGGSGLFCPTESGSYVLAGIVSWGLGCHQQDVPGAYVNVAKFVPWIQSTINERV</sequence>
<dbReference type="PROSITE" id="PS50240">
    <property type="entry name" value="TRYPSIN_DOM"/>
    <property type="match status" value="1"/>
</dbReference>
<dbReference type="InterPro" id="IPR001254">
    <property type="entry name" value="Trypsin_dom"/>
</dbReference>
<evidence type="ECO:0000256" key="3">
    <source>
        <dbReference type="ARBA" id="ARBA00022588"/>
    </source>
</evidence>
<reference evidence="11" key="1">
    <citation type="submission" date="2020-05" db="UniProtKB">
        <authorList>
            <consortium name="EnsemblMetazoa"/>
        </authorList>
    </citation>
    <scope>IDENTIFICATION</scope>
    <source>
        <strain evidence="11">FUMOZ</strain>
    </source>
</reference>
<dbReference type="VEuPathDB" id="VectorBase:AFUN021726"/>
<accession>A0A4Y0BV36</accession>
<keyword evidence="5" id="KW-0391">Immunity</keyword>
<dbReference type="InterPro" id="IPR043504">
    <property type="entry name" value="Peptidase_S1_PA_chymotrypsin"/>
</dbReference>
<dbReference type="CDD" id="cd00190">
    <property type="entry name" value="Tryp_SPc"/>
    <property type="match status" value="1"/>
</dbReference>
<dbReference type="Gene3D" id="2.40.10.10">
    <property type="entry name" value="Trypsin-like serine proteases"/>
    <property type="match status" value="2"/>
</dbReference>
<evidence type="ECO:0000256" key="6">
    <source>
        <dbReference type="ARBA" id="ARBA00023157"/>
    </source>
</evidence>
<keyword evidence="4 9" id="KW-0732">Signal</keyword>
<dbReference type="FunFam" id="2.40.10.10:FF:000002">
    <property type="entry name" value="Transmembrane protease serine"/>
    <property type="match status" value="1"/>
</dbReference>
<evidence type="ECO:0000256" key="5">
    <source>
        <dbReference type="ARBA" id="ARBA00022859"/>
    </source>
</evidence>
<dbReference type="InterPro" id="IPR009003">
    <property type="entry name" value="Peptidase_S1_PA"/>
</dbReference>
<evidence type="ECO:0000259" key="10">
    <source>
        <dbReference type="PROSITE" id="PS50240"/>
    </source>
</evidence>
<dbReference type="PANTHER" id="PTHR24258">
    <property type="entry name" value="SERINE PROTEASE-RELATED"/>
    <property type="match status" value="1"/>
</dbReference>
<keyword evidence="6" id="KW-1015">Disulfide bond</keyword>
<dbReference type="Pfam" id="PF00089">
    <property type="entry name" value="Trypsin"/>
    <property type="match status" value="1"/>
</dbReference>
<evidence type="ECO:0000256" key="1">
    <source>
        <dbReference type="ARBA" id="ARBA00004613"/>
    </source>
</evidence>
<evidence type="ECO:0000256" key="7">
    <source>
        <dbReference type="ARBA" id="ARBA00023180"/>
    </source>
</evidence>
<dbReference type="STRING" id="62324.A0A4Y0BV36"/>
<evidence type="ECO:0000256" key="2">
    <source>
        <dbReference type="ARBA" id="ARBA00022525"/>
    </source>
</evidence>
<dbReference type="EnsemblMetazoa" id="AFUN021726-RA">
    <property type="protein sequence ID" value="AFUN021726-PA"/>
    <property type="gene ID" value="AFUN021726"/>
</dbReference>
<dbReference type="InterPro" id="IPR001314">
    <property type="entry name" value="Peptidase_S1A"/>
</dbReference>
<proteinExistence type="inferred from homology"/>
<comment type="subcellular location">
    <subcellularLocation>
        <location evidence="1">Secreted</location>
    </subcellularLocation>
</comment>
<name>A0A4Y0BV36_ANOFN</name>
<feature type="signal peptide" evidence="9">
    <location>
        <begin position="1"/>
        <end position="20"/>
    </location>
</feature>
<evidence type="ECO:0000256" key="9">
    <source>
        <dbReference type="SAM" id="SignalP"/>
    </source>
</evidence>
<organism evidence="11">
    <name type="scientific">Anopheles funestus</name>
    <name type="common">African malaria mosquito</name>
    <dbReference type="NCBI Taxonomy" id="62324"/>
    <lineage>
        <taxon>Eukaryota</taxon>
        <taxon>Metazoa</taxon>
        <taxon>Ecdysozoa</taxon>
        <taxon>Arthropoda</taxon>
        <taxon>Hexapoda</taxon>
        <taxon>Insecta</taxon>
        <taxon>Pterygota</taxon>
        <taxon>Neoptera</taxon>
        <taxon>Endopterygota</taxon>
        <taxon>Diptera</taxon>
        <taxon>Nematocera</taxon>
        <taxon>Culicoidea</taxon>
        <taxon>Culicidae</taxon>
        <taxon>Anophelinae</taxon>
        <taxon>Anopheles</taxon>
    </lineage>
</organism>
<dbReference type="GO" id="GO:0004252">
    <property type="term" value="F:serine-type endopeptidase activity"/>
    <property type="evidence" value="ECO:0007669"/>
    <property type="project" value="InterPro"/>
</dbReference>
<dbReference type="PANTHER" id="PTHR24258:SF129">
    <property type="entry name" value="LP15124P-RELATED"/>
    <property type="match status" value="1"/>
</dbReference>